<dbReference type="InterPro" id="IPR040809">
    <property type="entry name" value="LPD28"/>
</dbReference>
<gene>
    <name evidence="2" type="ORF">FOC47_08900</name>
</gene>
<evidence type="ECO:0000259" key="1">
    <source>
        <dbReference type="Pfam" id="PF18843"/>
    </source>
</evidence>
<organism evidence="2 3">
    <name type="scientific">Enterocloster clostridioformis</name>
    <dbReference type="NCBI Taxonomy" id="1531"/>
    <lineage>
        <taxon>Bacteria</taxon>
        <taxon>Bacillati</taxon>
        <taxon>Bacillota</taxon>
        <taxon>Clostridia</taxon>
        <taxon>Lachnospirales</taxon>
        <taxon>Lachnospiraceae</taxon>
        <taxon>Enterocloster</taxon>
    </lineage>
</organism>
<evidence type="ECO:0000313" key="3">
    <source>
        <dbReference type="Proteomes" id="UP000501069"/>
    </source>
</evidence>
<dbReference type="EMBL" id="CP050964">
    <property type="protein sequence ID" value="QIX90658.1"/>
    <property type="molecule type" value="Genomic_DNA"/>
</dbReference>
<dbReference type="GeneID" id="57961277"/>
<protein>
    <recommendedName>
        <fullName evidence="1">Large polyvalent protein associated domain-containing protein</fullName>
    </recommendedName>
</protein>
<dbReference type="Pfam" id="PF18843">
    <property type="entry name" value="LPD28"/>
    <property type="match status" value="1"/>
</dbReference>
<proteinExistence type="predicted"/>
<sequence length="125" mass="14167">MEVERANAFTMYYEPFELEGKRLYGTGYAVDHDTVPDGFYCYDVWIDETGEGEECVFVSQYPLKENISGAVILDVPIDFHGENQMSMKGIQFLDDVPLVSLERLLEQKSDGPVATETADFYMVQG</sequence>
<dbReference type="Proteomes" id="UP000501069">
    <property type="component" value="Chromosome"/>
</dbReference>
<evidence type="ECO:0000313" key="2">
    <source>
        <dbReference type="EMBL" id="QIX90658.1"/>
    </source>
</evidence>
<feature type="domain" description="Large polyvalent protein associated" evidence="1">
    <location>
        <begin position="13"/>
        <end position="93"/>
    </location>
</feature>
<dbReference type="RefSeq" id="WP_003525742.1">
    <property type="nucleotide sequence ID" value="NZ_CABKQO010000006.1"/>
</dbReference>
<name>A0AAP9S6M5_9FIRM</name>
<reference evidence="2 3" key="1">
    <citation type="submission" date="2019-11" db="EMBL/GenBank/DDBJ databases">
        <title>FDA dAtabase for Regulatory Grade micrObial Sequences (FDA-ARGOS): Supporting development and validation of Infectious Disease Dx tests.</title>
        <authorList>
            <person name="Turner S."/>
            <person name="Byrd R."/>
            <person name="Tallon L."/>
            <person name="Sadzewicz L."/>
            <person name="Vavikolanu K."/>
            <person name="Mehta A."/>
            <person name="Aluvathingal J."/>
            <person name="Nadendla S."/>
            <person name="Myers T."/>
            <person name="Yan Y."/>
            <person name="Sichtig H."/>
        </authorList>
    </citation>
    <scope>NUCLEOTIDE SEQUENCE [LARGE SCALE GENOMIC DNA]</scope>
    <source>
        <strain evidence="2 3">FDAARGOS_739</strain>
    </source>
</reference>
<accession>A0AAP9S6M5</accession>
<dbReference type="AlphaFoldDB" id="A0AAP9S6M5"/>